<dbReference type="GO" id="GO:0005886">
    <property type="term" value="C:plasma membrane"/>
    <property type="evidence" value="ECO:0007669"/>
    <property type="project" value="UniProtKB-SubCell"/>
</dbReference>
<accession>A0A1X7DLK7</accession>
<dbReference type="Pfam" id="PF19300">
    <property type="entry name" value="BPD_transp_1_N"/>
    <property type="match status" value="1"/>
</dbReference>
<dbReference type="PANTHER" id="PTHR43163">
    <property type="entry name" value="DIPEPTIDE TRANSPORT SYSTEM PERMEASE PROTEIN DPPB-RELATED"/>
    <property type="match status" value="1"/>
</dbReference>
<protein>
    <submittedName>
        <fullName evidence="9">Peptide/nickel transport system permease protein</fullName>
    </submittedName>
</protein>
<evidence type="ECO:0000256" key="6">
    <source>
        <dbReference type="ARBA" id="ARBA00023136"/>
    </source>
</evidence>
<organism evidence="9 10">
    <name type="scientific">Xaviernesmea oryzae</name>
    <dbReference type="NCBI Taxonomy" id="464029"/>
    <lineage>
        <taxon>Bacteria</taxon>
        <taxon>Pseudomonadati</taxon>
        <taxon>Pseudomonadota</taxon>
        <taxon>Alphaproteobacteria</taxon>
        <taxon>Hyphomicrobiales</taxon>
        <taxon>Rhizobiaceae</taxon>
        <taxon>Rhizobium/Agrobacterium group</taxon>
        <taxon>Xaviernesmea</taxon>
    </lineage>
</organism>
<keyword evidence="6 7" id="KW-0472">Membrane</keyword>
<dbReference type="CDD" id="cd06261">
    <property type="entry name" value="TM_PBP2"/>
    <property type="match status" value="1"/>
</dbReference>
<dbReference type="Proteomes" id="UP000192903">
    <property type="component" value="Unassembled WGS sequence"/>
</dbReference>
<evidence type="ECO:0000313" key="9">
    <source>
        <dbReference type="EMBL" id="SMF17750.1"/>
    </source>
</evidence>
<feature type="transmembrane region" description="Helical" evidence="7">
    <location>
        <begin position="16"/>
        <end position="37"/>
    </location>
</feature>
<evidence type="ECO:0000256" key="1">
    <source>
        <dbReference type="ARBA" id="ARBA00004651"/>
    </source>
</evidence>
<keyword evidence="10" id="KW-1185">Reference proteome</keyword>
<keyword evidence="2 7" id="KW-0813">Transport</keyword>
<dbReference type="PANTHER" id="PTHR43163:SF6">
    <property type="entry name" value="DIPEPTIDE TRANSPORT SYSTEM PERMEASE PROTEIN DPPB-RELATED"/>
    <property type="match status" value="1"/>
</dbReference>
<dbReference type="Pfam" id="PF00528">
    <property type="entry name" value="BPD_transp_1"/>
    <property type="match status" value="1"/>
</dbReference>
<sequence>MNASIAGALLLVARKLLTAFVQLLVVATLIFSVMYIMPGDPVLLLLGADSNPSPEAIAAMRSQLGLDQPVLSQYFVWLWNALHLDFGKSLTNGYPVANYVMQNLPRTLELAVAAIIIAALIGVPLGIAAALKRGSMRDTVLTSIATIGISVPVYIVGTLLVLFFSLKLGWLPASGYTDISRNVLEHFRKLALPAFALGLGLSASIARMTRSSVLEILGRDFVRALRAKGMSERRIIWQHVLRNAAIPIVTIIGLQLGNLMGGTVLVEAMFNWPGLSTLLVGAVSARNYPLVQGAMLAIAAAFILINLVVELLYSLLDPRIRRKRS</sequence>
<evidence type="ECO:0000256" key="5">
    <source>
        <dbReference type="ARBA" id="ARBA00022989"/>
    </source>
</evidence>
<comment type="subcellular location">
    <subcellularLocation>
        <location evidence="1 7">Cell membrane</location>
        <topology evidence="1 7">Multi-pass membrane protein</topology>
    </subcellularLocation>
</comment>
<comment type="similarity">
    <text evidence="7">Belongs to the binding-protein-dependent transport system permease family.</text>
</comment>
<dbReference type="InterPro" id="IPR045621">
    <property type="entry name" value="BPD_transp_1_N"/>
</dbReference>
<name>A0A1X7DLK7_9HYPH</name>
<evidence type="ECO:0000313" key="10">
    <source>
        <dbReference type="Proteomes" id="UP000192903"/>
    </source>
</evidence>
<keyword evidence="5 7" id="KW-1133">Transmembrane helix</keyword>
<proteinExistence type="inferred from homology"/>
<feature type="transmembrane region" description="Helical" evidence="7">
    <location>
        <begin position="190"/>
        <end position="209"/>
    </location>
</feature>
<keyword evidence="4 7" id="KW-0812">Transmembrane</keyword>
<keyword evidence="3" id="KW-1003">Cell membrane</keyword>
<dbReference type="EMBL" id="FXAF01000003">
    <property type="protein sequence ID" value="SMF17750.1"/>
    <property type="molecule type" value="Genomic_DNA"/>
</dbReference>
<dbReference type="InterPro" id="IPR035906">
    <property type="entry name" value="MetI-like_sf"/>
</dbReference>
<dbReference type="SUPFAM" id="SSF161098">
    <property type="entry name" value="MetI-like"/>
    <property type="match status" value="1"/>
</dbReference>
<evidence type="ECO:0000256" key="3">
    <source>
        <dbReference type="ARBA" id="ARBA00022475"/>
    </source>
</evidence>
<dbReference type="RefSeq" id="WP_085420955.1">
    <property type="nucleotide sequence ID" value="NZ_FXAF01000003.1"/>
</dbReference>
<evidence type="ECO:0000259" key="8">
    <source>
        <dbReference type="PROSITE" id="PS50928"/>
    </source>
</evidence>
<evidence type="ECO:0000256" key="2">
    <source>
        <dbReference type="ARBA" id="ARBA00022448"/>
    </source>
</evidence>
<feature type="transmembrane region" description="Helical" evidence="7">
    <location>
        <begin position="244"/>
        <end position="270"/>
    </location>
</feature>
<gene>
    <name evidence="9" type="ORF">SAMN02982989_5562</name>
</gene>
<dbReference type="OrthoDB" id="9805855at2"/>
<feature type="transmembrane region" description="Helical" evidence="7">
    <location>
        <begin position="143"/>
        <end position="170"/>
    </location>
</feature>
<dbReference type="Gene3D" id="1.10.3720.10">
    <property type="entry name" value="MetI-like"/>
    <property type="match status" value="1"/>
</dbReference>
<dbReference type="STRING" id="464029.SAMN02982989_5562"/>
<dbReference type="GO" id="GO:0055085">
    <property type="term" value="P:transmembrane transport"/>
    <property type="evidence" value="ECO:0007669"/>
    <property type="project" value="InterPro"/>
</dbReference>
<feature type="transmembrane region" description="Helical" evidence="7">
    <location>
        <begin position="110"/>
        <end position="131"/>
    </location>
</feature>
<evidence type="ECO:0000256" key="4">
    <source>
        <dbReference type="ARBA" id="ARBA00022692"/>
    </source>
</evidence>
<feature type="transmembrane region" description="Helical" evidence="7">
    <location>
        <begin position="290"/>
        <end position="316"/>
    </location>
</feature>
<dbReference type="PROSITE" id="PS50928">
    <property type="entry name" value="ABC_TM1"/>
    <property type="match status" value="1"/>
</dbReference>
<evidence type="ECO:0000256" key="7">
    <source>
        <dbReference type="RuleBase" id="RU363032"/>
    </source>
</evidence>
<dbReference type="InterPro" id="IPR000515">
    <property type="entry name" value="MetI-like"/>
</dbReference>
<reference evidence="10" key="1">
    <citation type="submission" date="2017-04" db="EMBL/GenBank/DDBJ databases">
        <authorList>
            <person name="Varghese N."/>
            <person name="Submissions S."/>
        </authorList>
    </citation>
    <scope>NUCLEOTIDE SEQUENCE [LARGE SCALE GENOMIC DNA]</scope>
    <source>
        <strain evidence="10">B4P</strain>
    </source>
</reference>
<feature type="domain" description="ABC transmembrane type-1" evidence="8">
    <location>
        <begin position="104"/>
        <end position="313"/>
    </location>
</feature>
<dbReference type="AlphaFoldDB" id="A0A1X7DLK7"/>